<feature type="domain" description="Peptidase A2" evidence="3">
    <location>
        <begin position="53"/>
        <end position="90"/>
    </location>
</feature>
<keyword evidence="5" id="KW-1185">Reference proteome</keyword>
<accession>A0ABV5GDC5</accession>
<evidence type="ECO:0000313" key="5">
    <source>
        <dbReference type="Proteomes" id="UP001589576"/>
    </source>
</evidence>
<dbReference type="PROSITE" id="PS50175">
    <property type="entry name" value="ASP_PROT_RETROV"/>
    <property type="match status" value="1"/>
</dbReference>
<evidence type="ECO:0000259" key="3">
    <source>
        <dbReference type="PROSITE" id="PS50175"/>
    </source>
</evidence>
<dbReference type="InterPro" id="IPR001995">
    <property type="entry name" value="Peptidase_A2_cat"/>
</dbReference>
<gene>
    <name evidence="4" type="ORF">ACFFUU_05835</name>
</gene>
<protein>
    <submittedName>
        <fullName evidence="4">Aspartyl protease family protein</fullName>
    </submittedName>
</protein>
<dbReference type="SUPFAM" id="SSF50156">
    <property type="entry name" value="PDZ domain-like"/>
    <property type="match status" value="1"/>
</dbReference>
<dbReference type="GO" id="GO:0006508">
    <property type="term" value="P:proteolysis"/>
    <property type="evidence" value="ECO:0007669"/>
    <property type="project" value="UniProtKB-KW"/>
</dbReference>
<dbReference type="PROSITE" id="PS50106">
    <property type="entry name" value="PDZ"/>
    <property type="match status" value="1"/>
</dbReference>
<dbReference type="EMBL" id="JBHMFB010000015">
    <property type="protein sequence ID" value="MFB9089114.1"/>
    <property type="molecule type" value="Genomic_DNA"/>
</dbReference>
<dbReference type="Proteomes" id="UP001589576">
    <property type="component" value="Unassembled WGS sequence"/>
</dbReference>
<dbReference type="RefSeq" id="WP_290285634.1">
    <property type="nucleotide sequence ID" value="NZ_JAUFQN010000019.1"/>
</dbReference>
<sequence length="442" mass="51001">MRLKLLFFFLFFSVYGFSQSEFQINNLKKKVVIPFKLINNLIFIPVTINGEELTFLLDTGVEQTILFSLDDKDEVKLFDVEKLKLKGLGSKDAVDSYKSSKNKVAIKDFVDYNHEIYIVLDQEFNFSSQVGIPVNGIIGYNFFRKHIVEINYDRKKIIVYDHSYKNINNRFQKKFIKEFITVEDKKPYYIATIKSGEEAIPSKLLLDTGNSDAVWVFTNKTDKIKLPEKNIQDYLGRGFSGNVFGKRARLNSFEFGKKTFNFPLVTFPDSSSVKSVNFVPNRIGSVGSEIISRFTIVFDYLNGAIYTKPNNKIKSPFNFNMSGIEIEHAGLEWVKETFDDRSAQGIKIYTDASEERVQNNLKVHFELKPIFKIASVRVGSEAEKSGLKVGDRILKINHQIAHGYTIEMINELLRSEEGKTIEIEIERDNKTYKFEFQLKKII</sequence>
<dbReference type="InterPro" id="IPR001478">
    <property type="entry name" value="PDZ"/>
</dbReference>
<dbReference type="InterPro" id="IPR021109">
    <property type="entry name" value="Peptidase_aspartic_dom_sf"/>
</dbReference>
<dbReference type="SUPFAM" id="SSF50630">
    <property type="entry name" value="Acid proteases"/>
    <property type="match status" value="1"/>
</dbReference>
<keyword evidence="4" id="KW-0645">Protease</keyword>
<feature type="domain" description="PDZ" evidence="2">
    <location>
        <begin position="373"/>
        <end position="415"/>
    </location>
</feature>
<organism evidence="4 5">
    <name type="scientific">Flavobacterium paronense</name>
    <dbReference type="NCBI Taxonomy" id="1392775"/>
    <lineage>
        <taxon>Bacteria</taxon>
        <taxon>Pseudomonadati</taxon>
        <taxon>Bacteroidota</taxon>
        <taxon>Flavobacteriia</taxon>
        <taxon>Flavobacteriales</taxon>
        <taxon>Flavobacteriaceae</taxon>
        <taxon>Flavobacterium</taxon>
    </lineage>
</organism>
<proteinExistence type="predicted"/>
<comment type="caution">
    <text evidence="4">The sequence shown here is derived from an EMBL/GenBank/DDBJ whole genome shotgun (WGS) entry which is preliminary data.</text>
</comment>
<dbReference type="SMART" id="SM00228">
    <property type="entry name" value="PDZ"/>
    <property type="match status" value="1"/>
</dbReference>
<name>A0ABV5GDC5_9FLAO</name>
<evidence type="ECO:0000259" key="2">
    <source>
        <dbReference type="PROSITE" id="PS50106"/>
    </source>
</evidence>
<evidence type="ECO:0000313" key="4">
    <source>
        <dbReference type="EMBL" id="MFB9089114.1"/>
    </source>
</evidence>
<reference evidence="4 5" key="1">
    <citation type="submission" date="2024-09" db="EMBL/GenBank/DDBJ databases">
        <authorList>
            <person name="Sun Q."/>
            <person name="Mori K."/>
        </authorList>
    </citation>
    <scope>NUCLEOTIDE SEQUENCE [LARGE SCALE GENOMIC DNA]</scope>
    <source>
        <strain evidence="4 5">CECT 8460</strain>
    </source>
</reference>
<dbReference type="Pfam" id="PF13180">
    <property type="entry name" value="PDZ_2"/>
    <property type="match status" value="1"/>
</dbReference>
<dbReference type="Gene3D" id="2.40.70.10">
    <property type="entry name" value="Acid Proteases"/>
    <property type="match status" value="1"/>
</dbReference>
<dbReference type="Gene3D" id="2.30.42.10">
    <property type="match status" value="1"/>
</dbReference>
<keyword evidence="1" id="KW-0378">Hydrolase</keyword>
<evidence type="ECO:0000256" key="1">
    <source>
        <dbReference type="ARBA" id="ARBA00022801"/>
    </source>
</evidence>
<dbReference type="GO" id="GO:0008233">
    <property type="term" value="F:peptidase activity"/>
    <property type="evidence" value="ECO:0007669"/>
    <property type="project" value="UniProtKB-KW"/>
</dbReference>
<dbReference type="Pfam" id="PF13650">
    <property type="entry name" value="Asp_protease_2"/>
    <property type="match status" value="1"/>
</dbReference>
<dbReference type="InterPro" id="IPR036034">
    <property type="entry name" value="PDZ_sf"/>
</dbReference>